<organism evidence="1 2">
    <name type="scientific">Cirrhinus mrigala</name>
    <name type="common">Mrigala</name>
    <dbReference type="NCBI Taxonomy" id="683832"/>
    <lineage>
        <taxon>Eukaryota</taxon>
        <taxon>Metazoa</taxon>
        <taxon>Chordata</taxon>
        <taxon>Craniata</taxon>
        <taxon>Vertebrata</taxon>
        <taxon>Euteleostomi</taxon>
        <taxon>Actinopterygii</taxon>
        <taxon>Neopterygii</taxon>
        <taxon>Teleostei</taxon>
        <taxon>Ostariophysi</taxon>
        <taxon>Cypriniformes</taxon>
        <taxon>Cyprinidae</taxon>
        <taxon>Labeoninae</taxon>
        <taxon>Labeonini</taxon>
        <taxon>Cirrhinus</taxon>
    </lineage>
</organism>
<evidence type="ECO:0000313" key="1">
    <source>
        <dbReference type="EMBL" id="KAL0148174.1"/>
    </source>
</evidence>
<name>A0ABD0MEI6_CIRMR</name>
<proteinExistence type="predicted"/>
<reference evidence="1 2" key="1">
    <citation type="submission" date="2024-05" db="EMBL/GenBank/DDBJ databases">
        <title>Genome sequencing and assembly of Indian major carp, Cirrhinus mrigala (Hamilton, 1822).</title>
        <authorList>
            <person name="Mohindra V."/>
            <person name="Chowdhury L.M."/>
            <person name="Lal K."/>
            <person name="Jena J.K."/>
        </authorList>
    </citation>
    <scope>NUCLEOTIDE SEQUENCE [LARGE SCALE GENOMIC DNA]</scope>
    <source>
        <strain evidence="1">CM1030</strain>
        <tissue evidence="1">Blood</tissue>
    </source>
</reference>
<protein>
    <submittedName>
        <fullName evidence="1">Uncharacterized protein</fullName>
    </submittedName>
</protein>
<evidence type="ECO:0000313" key="2">
    <source>
        <dbReference type="Proteomes" id="UP001529510"/>
    </source>
</evidence>
<dbReference type="AlphaFoldDB" id="A0ABD0MEI6"/>
<sequence length="75" mass="8657">QTRTTLPVDKKLLVPSTKSHVKARKLLAHKHYQQKMYYDRTSKPLHPLLKGEVVSKVGTIKNICKEPRSYVVESE</sequence>
<feature type="non-terminal residue" evidence="1">
    <location>
        <position position="1"/>
    </location>
</feature>
<dbReference type="Proteomes" id="UP001529510">
    <property type="component" value="Unassembled WGS sequence"/>
</dbReference>
<keyword evidence="2" id="KW-1185">Reference proteome</keyword>
<dbReference type="EMBL" id="JAMKFB020000710">
    <property type="protein sequence ID" value="KAL0148174.1"/>
    <property type="molecule type" value="Genomic_DNA"/>
</dbReference>
<gene>
    <name evidence="1" type="ORF">M9458_056495</name>
</gene>
<comment type="caution">
    <text evidence="1">The sequence shown here is derived from an EMBL/GenBank/DDBJ whole genome shotgun (WGS) entry which is preliminary data.</text>
</comment>
<feature type="non-terminal residue" evidence="1">
    <location>
        <position position="75"/>
    </location>
</feature>
<accession>A0ABD0MEI6</accession>